<dbReference type="Proteomes" id="UP000030889">
    <property type="component" value="Unassembled WGS sequence"/>
</dbReference>
<dbReference type="EMBL" id="JRGF01000004">
    <property type="protein sequence ID" value="KHE42505.1"/>
    <property type="molecule type" value="Genomic_DNA"/>
</dbReference>
<reference evidence="1 2" key="1">
    <citation type="submission" date="2014-09" db="EMBL/GenBank/DDBJ databases">
        <title>Alistipes sp. 627, sp. nov., a novel member of the family Rikenellaceae isolated from human faeces.</title>
        <authorList>
            <person name="Shkoporov A.N."/>
            <person name="Chaplin A.V."/>
            <person name="Motuzova O.V."/>
            <person name="Kafarskaia L.I."/>
            <person name="Khokhlova E.V."/>
            <person name="Efimov B.A."/>
        </authorList>
    </citation>
    <scope>NUCLEOTIDE SEQUENCE [LARGE SCALE GENOMIC DNA]</scope>
    <source>
        <strain evidence="1 2">627</strain>
    </source>
</reference>
<protein>
    <submittedName>
        <fullName evidence="1">Uncharacterized protein</fullName>
    </submittedName>
</protein>
<sequence>MMKKLLVIFISVFFWIDHMAQESDTIRINFCIHTSEFGAINEGLFVYQNAENLKAQYILYNVSSYGLAHRSLAQCDSLLSLDERYKDLPNRYTDPTYLLAYDSMSQHCIAESLIQFYNENKNNYIVLKDIPVLNETQKEFIHNLLNTIKTYSYEKGNDVIWVSNAPDYYTVLSENEKYTLYDPKKELKKYIELRQLFDIRYPDRPNNLPLNIQPAKFSEATTRSNSK</sequence>
<keyword evidence="2" id="KW-1185">Reference proteome</keyword>
<gene>
    <name evidence="1" type="ORF">LG35_04605</name>
</gene>
<evidence type="ECO:0000313" key="1">
    <source>
        <dbReference type="EMBL" id="KHE42505.1"/>
    </source>
</evidence>
<organism evidence="1 2">
    <name type="scientific">Alistipes inops</name>
    <dbReference type="NCBI Taxonomy" id="1501391"/>
    <lineage>
        <taxon>Bacteria</taxon>
        <taxon>Pseudomonadati</taxon>
        <taxon>Bacteroidota</taxon>
        <taxon>Bacteroidia</taxon>
        <taxon>Bacteroidales</taxon>
        <taxon>Rikenellaceae</taxon>
        <taxon>Alistipes</taxon>
    </lineage>
</organism>
<accession>A0ABR4YJS1</accession>
<comment type="caution">
    <text evidence="1">The sequence shown here is derived from an EMBL/GenBank/DDBJ whole genome shotgun (WGS) entry which is preliminary data.</text>
</comment>
<evidence type="ECO:0000313" key="2">
    <source>
        <dbReference type="Proteomes" id="UP000030889"/>
    </source>
</evidence>
<dbReference type="RefSeq" id="WP_035472610.1">
    <property type="nucleotide sequence ID" value="NZ_JRGF01000004.1"/>
</dbReference>
<name>A0ABR4YJS1_9BACT</name>
<proteinExistence type="predicted"/>